<dbReference type="Gene3D" id="3.30.980.10">
    <property type="entry name" value="Threonyl-trna Synthetase, Chain A, domain 2"/>
    <property type="match status" value="1"/>
</dbReference>
<name>A0A0B9G6Y5_9GAMM</name>
<evidence type="ECO:0000313" key="4">
    <source>
        <dbReference type="Proteomes" id="UP000031278"/>
    </source>
</evidence>
<evidence type="ECO:0000256" key="1">
    <source>
        <dbReference type="ARBA" id="ARBA00022723"/>
    </source>
</evidence>
<keyword evidence="1" id="KW-0479">Metal-binding</keyword>
<keyword evidence="2" id="KW-0862">Zinc</keyword>
<organism evidence="3 4">
    <name type="scientific">Photobacterium gaetbulicola</name>
    <dbReference type="NCBI Taxonomy" id="1295392"/>
    <lineage>
        <taxon>Bacteria</taxon>
        <taxon>Pseudomonadati</taxon>
        <taxon>Pseudomonadota</taxon>
        <taxon>Gammaproteobacteria</taxon>
        <taxon>Vibrionales</taxon>
        <taxon>Vibrionaceae</taxon>
        <taxon>Photobacterium</taxon>
    </lineage>
</organism>
<dbReference type="PANTHER" id="PTHR43462:SF1">
    <property type="entry name" value="ALANYL-TRNA EDITING PROTEIN AARSD1"/>
    <property type="match status" value="1"/>
</dbReference>
<dbReference type="GO" id="GO:0002161">
    <property type="term" value="F:aminoacyl-tRNA deacylase activity"/>
    <property type="evidence" value="ECO:0007669"/>
    <property type="project" value="UniProtKB-ARBA"/>
</dbReference>
<dbReference type="AlphaFoldDB" id="A0A0B9G6Y5"/>
<evidence type="ECO:0000256" key="2">
    <source>
        <dbReference type="ARBA" id="ARBA00022833"/>
    </source>
</evidence>
<dbReference type="InterPro" id="IPR051335">
    <property type="entry name" value="Alanyl-tRNA_Editing_Enzymes"/>
</dbReference>
<dbReference type="SUPFAM" id="SSF55186">
    <property type="entry name" value="ThrRS/AlaRS common domain"/>
    <property type="match status" value="1"/>
</dbReference>
<dbReference type="RefSeq" id="WP_039459767.1">
    <property type="nucleotide sequence ID" value="NZ_JWLZ01000078.1"/>
</dbReference>
<keyword evidence="3" id="KW-0378">Hydrolase</keyword>
<gene>
    <name evidence="3" type="ORF">RJ45_06265</name>
</gene>
<dbReference type="EMBL" id="JWLZ01000078">
    <property type="protein sequence ID" value="KHT64483.1"/>
    <property type="molecule type" value="Genomic_DNA"/>
</dbReference>
<dbReference type="GO" id="GO:0046872">
    <property type="term" value="F:metal ion binding"/>
    <property type="evidence" value="ECO:0007669"/>
    <property type="project" value="UniProtKB-KW"/>
</dbReference>
<reference evidence="3 4" key="1">
    <citation type="submission" date="2014-12" db="EMBL/GenBank/DDBJ databases">
        <title>Genome sequencing of Photobacterium gaetbulicola AD005a.</title>
        <authorList>
            <person name="Adrian T.G.S."/>
            <person name="Chan K.G."/>
        </authorList>
    </citation>
    <scope>NUCLEOTIDE SEQUENCE [LARGE SCALE GENOMIC DNA]</scope>
    <source>
        <strain evidence="3 4">AD005a</strain>
    </source>
</reference>
<dbReference type="GO" id="GO:0000166">
    <property type="term" value="F:nucleotide binding"/>
    <property type="evidence" value="ECO:0007669"/>
    <property type="project" value="InterPro"/>
</dbReference>
<sequence>MVISATQVLFPERIYQCEANIQLMTVHPEQGCYVVTDQTPFHPVSHIWPDHPADRGSLIHQGKPYDVVGCHVGAVEQVSGQLYVGADIPVKRDTPGWVFVVVHQLAQGLDCQPGSEVILNVDEQYQLALSRGHSGGHLSSLALNKVLHHGYWRKDASRKDELGHYDFHSYAQTESRVTQDCSTDTYRIGKTLRKRGLNAADMLAALPAITEQINQQLTQWCEAGYAVEMRREGLALTDSRYWRCDLQEGEVVEIPCGGTHVRSLAEYAMLRVEFRVVSDQELVMLTHSQPA</sequence>
<protein>
    <submittedName>
        <fullName evidence="3">Metal-dependent hydrolase</fullName>
    </submittedName>
</protein>
<proteinExistence type="predicted"/>
<dbReference type="Proteomes" id="UP000031278">
    <property type="component" value="Unassembled WGS sequence"/>
</dbReference>
<comment type="caution">
    <text evidence="3">The sequence shown here is derived from an EMBL/GenBank/DDBJ whole genome shotgun (WGS) entry which is preliminary data.</text>
</comment>
<dbReference type="PANTHER" id="PTHR43462">
    <property type="entry name" value="ALANYL-TRNA EDITING PROTEIN"/>
    <property type="match status" value="1"/>
</dbReference>
<evidence type="ECO:0000313" key="3">
    <source>
        <dbReference type="EMBL" id="KHT64483.1"/>
    </source>
</evidence>
<accession>A0A0B9G6Y5</accession>
<dbReference type="InterPro" id="IPR018163">
    <property type="entry name" value="Thr/Ala-tRNA-synth_IIc_edit"/>
</dbReference>